<dbReference type="EMBL" id="BARS01005337">
    <property type="protein sequence ID" value="GAF71864.1"/>
    <property type="molecule type" value="Genomic_DNA"/>
</dbReference>
<evidence type="ECO:0000256" key="1">
    <source>
        <dbReference type="SAM" id="MobiDB-lite"/>
    </source>
</evidence>
<sequence length="351" mass="36977">MIYYKMATGATVTNPIMIFQYPAQQNSQPALTLTEAMGVELQLPPIKLGGTDGARDTIELILPPYPRNVLHLKISPPTEIKEIHFKAIPPNDPDNDFYPSQMVDAVAGSMGQSLPNRILTEGGIGTTGLIGPYDYHKPPAIPQNGGKVIIMLEGADTKINMGSIQSNLRIIADNGKKVTPGSTHVNTTDIITLRDAPVILEITNITRAPPGSLVNSIPNENYFINLIAYPGPTLEELRGPPGAAGVVGPAGAAGTGLTNRGVWNATTSDYKEGDYVFHATSASNSVIAMWILKGTAVTGSPPYASGENWIKFEAPQGPKGDQGEKGDKGDKGDQGDPGGLGDKGPDGDKGE</sequence>
<feature type="region of interest" description="Disordered" evidence="1">
    <location>
        <begin position="307"/>
        <end position="351"/>
    </location>
</feature>
<proteinExistence type="predicted"/>
<dbReference type="AlphaFoldDB" id="X0RSP8"/>
<reference evidence="2" key="1">
    <citation type="journal article" date="2014" name="Front. Microbiol.">
        <title>High frequency of phylogenetically diverse reductive dehalogenase-homologous genes in deep subseafloor sedimentary metagenomes.</title>
        <authorList>
            <person name="Kawai M."/>
            <person name="Futagami T."/>
            <person name="Toyoda A."/>
            <person name="Takaki Y."/>
            <person name="Nishi S."/>
            <person name="Hori S."/>
            <person name="Arai W."/>
            <person name="Tsubouchi T."/>
            <person name="Morono Y."/>
            <person name="Uchiyama I."/>
            <person name="Ito T."/>
            <person name="Fujiyama A."/>
            <person name="Inagaki F."/>
            <person name="Takami H."/>
        </authorList>
    </citation>
    <scope>NUCLEOTIDE SEQUENCE</scope>
    <source>
        <strain evidence="2">Expedition CK06-06</strain>
    </source>
</reference>
<comment type="caution">
    <text evidence="2">The sequence shown here is derived from an EMBL/GenBank/DDBJ whole genome shotgun (WGS) entry which is preliminary data.</text>
</comment>
<evidence type="ECO:0000313" key="2">
    <source>
        <dbReference type="EMBL" id="GAF71864.1"/>
    </source>
</evidence>
<accession>X0RSP8</accession>
<gene>
    <name evidence="2" type="ORF">S01H1_10465</name>
</gene>
<evidence type="ECO:0008006" key="3">
    <source>
        <dbReference type="Google" id="ProtNLM"/>
    </source>
</evidence>
<feature type="non-terminal residue" evidence="2">
    <location>
        <position position="351"/>
    </location>
</feature>
<name>X0RSP8_9ZZZZ</name>
<protein>
    <recommendedName>
        <fullName evidence="3">Collagen-like protein</fullName>
    </recommendedName>
</protein>
<organism evidence="2">
    <name type="scientific">marine sediment metagenome</name>
    <dbReference type="NCBI Taxonomy" id="412755"/>
    <lineage>
        <taxon>unclassified sequences</taxon>
        <taxon>metagenomes</taxon>
        <taxon>ecological metagenomes</taxon>
    </lineage>
</organism>
<feature type="compositionally biased region" description="Basic and acidic residues" evidence="1">
    <location>
        <begin position="321"/>
        <end position="334"/>
    </location>
</feature>